<sequence>MVHPNSLSNEESTTTEAAPTAAAFVDTIMERMAQQDAVQKVKNEQPAAIAGCECY</sequence>
<comment type="caution">
    <text evidence="1">The sequence shown here is derived from an EMBL/GenBank/DDBJ whole genome shotgun (WGS) entry which is preliminary data.</text>
</comment>
<reference evidence="1 2" key="1">
    <citation type="journal article" date="2020" name="BMC Genomics">
        <title>Intraspecific diversification of the crop wild relative Brassica cretica Lam. using demographic model selection.</title>
        <authorList>
            <person name="Kioukis A."/>
            <person name="Michalopoulou V.A."/>
            <person name="Briers L."/>
            <person name="Pirintsos S."/>
            <person name="Studholme D.J."/>
            <person name="Pavlidis P."/>
            <person name="Sarris P.F."/>
        </authorList>
    </citation>
    <scope>NUCLEOTIDE SEQUENCE [LARGE SCALE GENOMIC DNA]</scope>
    <source>
        <strain evidence="2">cv. PFS-1207/04</strain>
    </source>
</reference>
<name>A0ABQ7DGD6_BRACR</name>
<dbReference type="Proteomes" id="UP000266723">
    <property type="component" value="Unassembled WGS sequence"/>
</dbReference>
<keyword evidence="2" id="KW-1185">Reference proteome</keyword>
<dbReference type="EMBL" id="QGKV02000649">
    <property type="protein sequence ID" value="KAF3576448.1"/>
    <property type="molecule type" value="Genomic_DNA"/>
</dbReference>
<organism evidence="1 2">
    <name type="scientific">Brassica cretica</name>
    <name type="common">Mustard</name>
    <dbReference type="NCBI Taxonomy" id="69181"/>
    <lineage>
        <taxon>Eukaryota</taxon>
        <taxon>Viridiplantae</taxon>
        <taxon>Streptophyta</taxon>
        <taxon>Embryophyta</taxon>
        <taxon>Tracheophyta</taxon>
        <taxon>Spermatophyta</taxon>
        <taxon>Magnoliopsida</taxon>
        <taxon>eudicotyledons</taxon>
        <taxon>Gunneridae</taxon>
        <taxon>Pentapetalae</taxon>
        <taxon>rosids</taxon>
        <taxon>malvids</taxon>
        <taxon>Brassicales</taxon>
        <taxon>Brassicaceae</taxon>
        <taxon>Brassiceae</taxon>
        <taxon>Brassica</taxon>
    </lineage>
</organism>
<evidence type="ECO:0000313" key="2">
    <source>
        <dbReference type="Proteomes" id="UP000266723"/>
    </source>
</evidence>
<protein>
    <submittedName>
        <fullName evidence="1">Uncharacterized protein</fullName>
    </submittedName>
</protein>
<accession>A0ABQ7DGD6</accession>
<evidence type="ECO:0000313" key="1">
    <source>
        <dbReference type="EMBL" id="KAF3576448.1"/>
    </source>
</evidence>
<proteinExistence type="predicted"/>
<gene>
    <name evidence="1" type="ORF">DY000_02030629</name>
</gene>